<dbReference type="GO" id="GO:0046872">
    <property type="term" value="F:metal ion binding"/>
    <property type="evidence" value="ECO:0007669"/>
    <property type="project" value="UniProtKB-KW"/>
</dbReference>
<evidence type="ECO:0000256" key="2">
    <source>
        <dbReference type="ARBA" id="ARBA00009928"/>
    </source>
</evidence>
<comment type="cofactor">
    <cofactor evidence="1">
        <name>Cu(2+)</name>
        <dbReference type="ChEBI" id="CHEBI:29036"/>
    </cofactor>
</comment>
<gene>
    <name evidence="14" type="ORF">G7Y89_g10846</name>
</gene>
<feature type="domain" description="Tyrosinase copper-binding" evidence="13">
    <location>
        <begin position="385"/>
        <end position="396"/>
    </location>
</feature>
<dbReference type="PRINTS" id="PR00092">
    <property type="entry name" value="TYROSINASE"/>
</dbReference>
<comment type="similarity">
    <text evidence="2">Belongs to the tyrosinase family.</text>
</comment>
<dbReference type="InterPro" id="IPR050316">
    <property type="entry name" value="Tyrosinase/Hemocyanin"/>
</dbReference>
<evidence type="ECO:0000256" key="3">
    <source>
        <dbReference type="ARBA" id="ARBA00011906"/>
    </source>
</evidence>
<dbReference type="AlphaFoldDB" id="A0A8H4RD19"/>
<evidence type="ECO:0000256" key="7">
    <source>
        <dbReference type="ARBA" id="ARBA00023033"/>
    </source>
</evidence>
<dbReference type="Gene3D" id="1.10.1280.10">
    <property type="entry name" value="Di-copper center containing domain from catechol oxidase"/>
    <property type="match status" value="1"/>
</dbReference>
<dbReference type="PANTHER" id="PTHR11474">
    <property type="entry name" value="TYROSINASE FAMILY MEMBER"/>
    <property type="match status" value="1"/>
</dbReference>
<dbReference type="PROSITE" id="PS00497">
    <property type="entry name" value="TYROSINASE_1"/>
    <property type="match status" value="1"/>
</dbReference>
<evidence type="ECO:0000256" key="6">
    <source>
        <dbReference type="ARBA" id="ARBA00023008"/>
    </source>
</evidence>
<dbReference type="InterPro" id="IPR041640">
    <property type="entry name" value="Tyrosinase_C"/>
</dbReference>
<evidence type="ECO:0000259" key="13">
    <source>
        <dbReference type="PROSITE" id="PS00498"/>
    </source>
</evidence>
<dbReference type="EMBL" id="JAAMPI010000990">
    <property type="protein sequence ID" value="KAF4627308.1"/>
    <property type="molecule type" value="Genomic_DNA"/>
</dbReference>
<evidence type="ECO:0000256" key="10">
    <source>
        <dbReference type="ARBA" id="ARBA00048881"/>
    </source>
</evidence>
<accession>A0A8H4RD19</accession>
<evidence type="ECO:0000256" key="8">
    <source>
        <dbReference type="ARBA" id="ARBA00023101"/>
    </source>
</evidence>
<name>A0A8H4RD19_9HELO</name>
<comment type="catalytic activity">
    <reaction evidence="10">
        <text>L-tyrosine + O2 = L-dopaquinone + H2O</text>
        <dbReference type="Rhea" id="RHEA:18117"/>
        <dbReference type="ChEBI" id="CHEBI:15377"/>
        <dbReference type="ChEBI" id="CHEBI:15379"/>
        <dbReference type="ChEBI" id="CHEBI:57924"/>
        <dbReference type="ChEBI" id="CHEBI:58315"/>
        <dbReference type="EC" id="1.14.18.1"/>
    </reaction>
</comment>
<feature type="compositionally biased region" description="Polar residues" evidence="11">
    <location>
        <begin position="564"/>
        <end position="593"/>
    </location>
</feature>
<dbReference type="Proteomes" id="UP000566819">
    <property type="component" value="Unassembled WGS sequence"/>
</dbReference>
<comment type="caution">
    <text evidence="14">The sequence shown here is derived from an EMBL/GenBank/DDBJ whole genome shotgun (WGS) entry which is preliminary data.</text>
</comment>
<evidence type="ECO:0000256" key="11">
    <source>
        <dbReference type="SAM" id="MobiDB-lite"/>
    </source>
</evidence>
<evidence type="ECO:0000313" key="14">
    <source>
        <dbReference type="EMBL" id="KAF4627308.1"/>
    </source>
</evidence>
<proteinExistence type="inferred from homology"/>
<organism evidence="14 15">
    <name type="scientific">Cudoniella acicularis</name>
    <dbReference type="NCBI Taxonomy" id="354080"/>
    <lineage>
        <taxon>Eukaryota</taxon>
        <taxon>Fungi</taxon>
        <taxon>Dikarya</taxon>
        <taxon>Ascomycota</taxon>
        <taxon>Pezizomycotina</taxon>
        <taxon>Leotiomycetes</taxon>
        <taxon>Helotiales</taxon>
        <taxon>Tricladiaceae</taxon>
        <taxon>Cudoniella</taxon>
    </lineage>
</organism>
<dbReference type="EC" id="1.14.18.1" evidence="3"/>
<dbReference type="SUPFAM" id="SSF48056">
    <property type="entry name" value="Di-copper centre-containing domain"/>
    <property type="match status" value="1"/>
</dbReference>
<feature type="domain" description="Tyrosinase copper-binding" evidence="12">
    <location>
        <begin position="161"/>
        <end position="178"/>
    </location>
</feature>
<keyword evidence="6" id="KW-0186">Copper</keyword>
<evidence type="ECO:0000256" key="5">
    <source>
        <dbReference type="ARBA" id="ARBA00023002"/>
    </source>
</evidence>
<keyword evidence="4" id="KW-0479">Metal-binding</keyword>
<evidence type="ECO:0000256" key="9">
    <source>
        <dbReference type="ARBA" id="ARBA00048233"/>
    </source>
</evidence>
<dbReference type="Pfam" id="PF18132">
    <property type="entry name" value="Tyrosinase_C"/>
    <property type="match status" value="1"/>
</dbReference>
<keyword evidence="7" id="KW-0503">Monooxygenase</keyword>
<keyword evidence="8" id="KW-0470">Melanin biosynthesis</keyword>
<comment type="catalytic activity">
    <reaction evidence="9">
        <text>2 L-dopa + O2 = 2 L-dopaquinone + 2 H2O</text>
        <dbReference type="Rhea" id="RHEA:34287"/>
        <dbReference type="ChEBI" id="CHEBI:15377"/>
        <dbReference type="ChEBI" id="CHEBI:15379"/>
        <dbReference type="ChEBI" id="CHEBI:57504"/>
        <dbReference type="ChEBI" id="CHEBI:57924"/>
        <dbReference type="EC" id="1.14.18.1"/>
    </reaction>
</comment>
<protein>
    <recommendedName>
        <fullName evidence="3">tyrosinase</fullName>
        <ecNumber evidence="3">1.14.18.1</ecNumber>
    </recommendedName>
</protein>
<evidence type="ECO:0000256" key="1">
    <source>
        <dbReference type="ARBA" id="ARBA00001973"/>
    </source>
</evidence>
<feature type="region of interest" description="Disordered" evidence="11">
    <location>
        <begin position="550"/>
        <end position="593"/>
    </location>
</feature>
<dbReference type="PANTHER" id="PTHR11474:SF76">
    <property type="entry name" value="SHKT DOMAIN-CONTAINING PROTEIN"/>
    <property type="match status" value="1"/>
</dbReference>
<dbReference type="InterPro" id="IPR008922">
    <property type="entry name" value="Di-copper_centre_dom_sf"/>
</dbReference>
<keyword evidence="15" id="KW-1185">Reference proteome</keyword>
<dbReference type="Gene3D" id="2.60.310.20">
    <property type="match status" value="1"/>
</dbReference>
<evidence type="ECO:0000259" key="12">
    <source>
        <dbReference type="PROSITE" id="PS00497"/>
    </source>
</evidence>
<dbReference type="GO" id="GO:0004503">
    <property type="term" value="F:tyrosinase activity"/>
    <property type="evidence" value="ECO:0007669"/>
    <property type="project" value="UniProtKB-EC"/>
</dbReference>
<sequence length="745" mass="82957">MVYNGYDLTNESFAKNFDKINVTDHISDEVPDTMVLLYGSTKPRTGRKMSWPAKHIRGSPPPITSIMDALKKAQQDGVVIGLAKVANVAPRLDIDVLLLNEPDTFNLFLLALINIQKKDPKDIMGYYQIAGIHGLPKAFWDGVVVPNKEEDNRNMSGYCAHSVLTFPTWHRPYLAMMEQTIYYEMTLIAETFPIQQKQKYRDAAQKFRFPYWDYYRPRGDKGVTLPGVKTDIGTTSFKYDFRIPNILTTPKVMIRTTAKDALELLDNPLLLFDFPKSGSIPEAQWQAMSLDPTSFPRDQTKRYPRASDPINQLNVKLNSVREAHTGYILNMISDAVYAEYDTFATNRTGDGPSGSLEGIHGKYHGFIGGEGFGGHMSRVPVAAFDPVFWLHHCQIDRWLAVWQAINPQKWLAPGSEEEKSDLLPFRSQKGQGKSSYWNSVASRNWKDFGYTYPDVEDFKTPEQVKAAFREKYVWSRRTVNQPFGEPPANMKPLDLTHAQVFQFQSASIAPTFALHAQVAVHPPTAQKIFKSAAIQPAEVASTLISVPVAAGSATTEKSTDKTKNATPANDGKSSSQAAPQIASTNTNTEELQTSRELALNGAFTIFYFIGDFDKNKPGSYDRAPTLAGSSHVFAAPVELCDNCGQQELHGVLVSNTSPVNPILLDYIEIGELESLRPEHVKPFLVKNLEWRVLTVNGESKDPGTIRSLEVNVSAKVTRFSPAGTPNAPTYELYPEVIQAITSNAS</sequence>
<dbReference type="PROSITE" id="PS00498">
    <property type="entry name" value="TYROSINASE_2"/>
    <property type="match status" value="1"/>
</dbReference>
<evidence type="ECO:0000256" key="4">
    <source>
        <dbReference type="ARBA" id="ARBA00022723"/>
    </source>
</evidence>
<dbReference type="Pfam" id="PF00264">
    <property type="entry name" value="Tyrosinase"/>
    <property type="match status" value="1"/>
</dbReference>
<reference evidence="14 15" key="1">
    <citation type="submission" date="2020-03" db="EMBL/GenBank/DDBJ databases">
        <title>Draft Genome Sequence of Cudoniella acicularis.</title>
        <authorList>
            <person name="Buettner E."/>
            <person name="Kellner H."/>
        </authorList>
    </citation>
    <scope>NUCLEOTIDE SEQUENCE [LARGE SCALE GENOMIC DNA]</scope>
    <source>
        <strain evidence="14 15">DSM 108380</strain>
    </source>
</reference>
<dbReference type="OrthoDB" id="1658288at2759"/>
<evidence type="ECO:0000313" key="15">
    <source>
        <dbReference type="Proteomes" id="UP000566819"/>
    </source>
</evidence>
<keyword evidence="5" id="KW-0560">Oxidoreductase</keyword>
<dbReference type="InterPro" id="IPR002227">
    <property type="entry name" value="Tyrosinase_Cu-bd"/>
</dbReference>
<dbReference type="GO" id="GO:0042438">
    <property type="term" value="P:melanin biosynthetic process"/>
    <property type="evidence" value="ECO:0007669"/>
    <property type="project" value="UniProtKB-KW"/>
</dbReference>